<organism evidence="2 3">
    <name type="scientific">Allokutzneria multivorans</name>
    <dbReference type="NCBI Taxonomy" id="1142134"/>
    <lineage>
        <taxon>Bacteria</taxon>
        <taxon>Bacillati</taxon>
        <taxon>Actinomycetota</taxon>
        <taxon>Actinomycetes</taxon>
        <taxon>Pseudonocardiales</taxon>
        <taxon>Pseudonocardiaceae</taxon>
        <taxon>Allokutzneria</taxon>
    </lineage>
</organism>
<dbReference type="Pfam" id="PF13349">
    <property type="entry name" value="DUF4097"/>
    <property type="match status" value="1"/>
</dbReference>
<dbReference type="Proteomes" id="UP001501747">
    <property type="component" value="Unassembled WGS sequence"/>
</dbReference>
<evidence type="ECO:0000313" key="3">
    <source>
        <dbReference type="Proteomes" id="UP001501747"/>
    </source>
</evidence>
<comment type="caution">
    <text evidence="2">The sequence shown here is derived from an EMBL/GenBank/DDBJ whole genome shotgun (WGS) entry which is preliminary data.</text>
</comment>
<keyword evidence="3" id="KW-1185">Reference proteome</keyword>
<dbReference type="RefSeq" id="WP_344880230.1">
    <property type="nucleotide sequence ID" value="NZ_BAABAL010000018.1"/>
</dbReference>
<reference evidence="3" key="1">
    <citation type="journal article" date="2019" name="Int. J. Syst. Evol. Microbiol.">
        <title>The Global Catalogue of Microorganisms (GCM) 10K type strain sequencing project: providing services to taxonomists for standard genome sequencing and annotation.</title>
        <authorList>
            <consortium name="The Broad Institute Genomics Platform"/>
            <consortium name="The Broad Institute Genome Sequencing Center for Infectious Disease"/>
            <person name="Wu L."/>
            <person name="Ma J."/>
        </authorList>
    </citation>
    <scope>NUCLEOTIDE SEQUENCE [LARGE SCALE GENOMIC DNA]</scope>
    <source>
        <strain evidence="3">JCM 17342</strain>
    </source>
</reference>
<name>A0ABP7T8E4_9PSEU</name>
<protein>
    <submittedName>
        <fullName evidence="2">DUF4097 family beta strand repeat-containing protein</fullName>
    </submittedName>
</protein>
<feature type="domain" description="DUF4097" evidence="1">
    <location>
        <begin position="164"/>
        <end position="279"/>
    </location>
</feature>
<evidence type="ECO:0000313" key="2">
    <source>
        <dbReference type="EMBL" id="GAA4022601.1"/>
    </source>
</evidence>
<dbReference type="InterPro" id="IPR025164">
    <property type="entry name" value="Toastrack_DUF4097"/>
</dbReference>
<dbReference type="EMBL" id="BAABAL010000018">
    <property type="protein sequence ID" value="GAA4022601.1"/>
    <property type="molecule type" value="Genomic_DNA"/>
</dbReference>
<evidence type="ECO:0000259" key="1">
    <source>
        <dbReference type="Pfam" id="PF13349"/>
    </source>
</evidence>
<sequence>MPIFETPQAISATIKISVGDIRVAASDRADTVVEIAPSNPEDASDVKAAEQTRVDYADGKLVITGPKSPMLGLSKKTRSVDVSVQLPTGSRLEGDVALGEITSTGELGTCEVKTAAGHVRLDRTGALRLETSAGHASVERVTGRAEITTGAGKIQIGELDGTGTVKTSNGHAEIGTVTGEVRVRSANGDITVEHALGDRVEATTSNGTVRVGDVVRGAVVIKTAAGDLEVGIREGTAALLDLSTGLGRVRNSLAEVASAGGASETVEVQAKTTYGDIVVRRS</sequence>
<accession>A0ABP7T8E4</accession>
<proteinExistence type="predicted"/>
<gene>
    <name evidence="2" type="ORF">GCM10022247_53570</name>
</gene>